<evidence type="ECO:0000256" key="1">
    <source>
        <dbReference type="SAM" id="MobiDB-lite"/>
    </source>
</evidence>
<keyword evidence="3" id="KW-1185">Reference proteome</keyword>
<reference evidence="2" key="1">
    <citation type="submission" date="2021-01" db="EMBL/GenBank/DDBJ databases">
        <authorList>
            <person name="Li R."/>
            <person name="Bekaert M."/>
        </authorList>
    </citation>
    <scope>NUCLEOTIDE SEQUENCE</scope>
    <source>
        <strain evidence="2">Farmed</strain>
    </source>
</reference>
<name>A0A812DQE4_ACAPH</name>
<proteinExistence type="predicted"/>
<accession>A0A812DQE4</accession>
<organism evidence="2 3">
    <name type="scientific">Acanthosepion pharaonis</name>
    <name type="common">Pharaoh cuttlefish</name>
    <name type="synonym">Sepia pharaonis</name>
    <dbReference type="NCBI Taxonomy" id="158019"/>
    <lineage>
        <taxon>Eukaryota</taxon>
        <taxon>Metazoa</taxon>
        <taxon>Spiralia</taxon>
        <taxon>Lophotrochozoa</taxon>
        <taxon>Mollusca</taxon>
        <taxon>Cephalopoda</taxon>
        <taxon>Coleoidea</taxon>
        <taxon>Decapodiformes</taxon>
        <taxon>Sepiida</taxon>
        <taxon>Sepiina</taxon>
        <taxon>Sepiidae</taxon>
        <taxon>Acanthosepion</taxon>
    </lineage>
</organism>
<feature type="compositionally biased region" description="Polar residues" evidence="1">
    <location>
        <begin position="152"/>
        <end position="165"/>
    </location>
</feature>
<sequence>MVEQAEKKAPEKPDWIKQAEERSARLAKTKQLSPASQVPQLQKVPRSILCGFEPSCICSRQLDPVYGQALRLPNHARASSISRELIHRSVMAIVQATPRKPPRRSVSFECRGDDRPNSFKARQNTLTRATLAVLQTKPAPPVQTGKKRLRQETSQTPNISSQKIRQNNLPSDDLFLVVMPSAKSVWNPPSTFKVTCTIGLCLF</sequence>
<evidence type="ECO:0000313" key="2">
    <source>
        <dbReference type="EMBL" id="CAE1308363.1"/>
    </source>
</evidence>
<feature type="region of interest" description="Disordered" evidence="1">
    <location>
        <begin position="138"/>
        <end position="165"/>
    </location>
</feature>
<dbReference type="AlphaFoldDB" id="A0A812DQE4"/>
<evidence type="ECO:0000313" key="3">
    <source>
        <dbReference type="Proteomes" id="UP000597762"/>
    </source>
</evidence>
<gene>
    <name evidence="2" type="ORF">SPHA_60242</name>
</gene>
<dbReference type="Proteomes" id="UP000597762">
    <property type="component" value="Unassembled WGS sequence"/>
</dbReference>
<comment type="caution">
    <text evidence="2">The sequence shown here is derived from an EMBL/GenBank/DDBJ whole genome shotgun (WGS) entry which is preliminary data.</text>
</comment>
<dbReference type="EMBL" id="CAHIKZ030004180">
    <property type="protein sequence ID" value="CAE1308363.1"/>
    <property type="molecule type" value="Genomic_DNA"/>
</dbReference>
<protein>
    <submittedName>
        <fullName evidence="2">Uncharacterized protein</fullName>
    </submittedName>
</protein>